<evidence type="ECO:0000259" key="3">
    <source>
        <dbReference type="PROSITE" id="PS51262"/>
    </source>
</evidence>
<feature type="coiled-coil region" evidence="2">
    <location>
        <begin position="4"/>
        <end position="74"/>
    </location>
</feature>
<gene>
    <name evidence="4" type="ORF">TCLT_LOCUS3441</name>
</gene>
<name>A0A0N5CT90_THECL</name>
<reference evidence="6" key="1">
    <citation type="submission" date="2017-02" db="UniProtKB">
        <authorList>
            <consortium name="WormBaseParasite"/>
        </authorList>
    </citation>
    <scope>IDENTIFICATION</scope>
</reference>
<evidence type="ECO:0000313" key="6">
    <source>
        <dbReference type="WBParaSite" id="TCLT_0000344801-mRNA-1"/>
    </source>
</evidence>
<dbReference type="WBParaSite" id="TCLT_0000344801-mRNA-1">
    <property type="protein sequence ID" value="TCLT_0000344801-mRNA-1"/>
    <property type="gene ID" value="TCLT_0000344801"/>
</dbReference>
<dbReference type="OMA" id="EQENCKE"/>
<dbReference type="EMBL" id="UYYF01001489">
    <property type="protein sequence ID" value="VDM99913.1"/>
    <property type="molecule type" value="Genomic_DNA"/>
</dbReference>
<feature type="domain" description="COS" evidence="3">
    <location>
        <begin position="104"/>
        <end position="163"/>
    </location>
</feature>
<dbReference type="OrthoDB" id="295536at2759"/>
<proteinExistence type="predicted"/>
<sequence>MAVVAELSQILQLLSEKAKHATEEITRLKQFNDNILVNYVDFQERLTIQIDSLIEQLQQRKQKLLQYVEEEKEYKKRVFKEQIARCTTKLSKTTALIQFCIEVLKEPDPATYLQVSGALINRVTTQEFLWHKEMQTTPEADHEFILNLDANNLQYCIQTLDFAQLKESPN</sequence>
<evidence type="ECO:0000313" key="5">
    <source>
        <dbReference type="Proteomes" id="UP000276776"/>
    </source>
</evidence>
<evidence type="ECO:0000256" key="1">
    <source>
        <dbReference type="ARBA" id="ARBA00023054"/>
    </source>
</evidence>
<dbReference type="InterPro" id="IPR003649">
    <property type="entry name" value="Bbox_C"/>
</dbReference>
<accession>A0A0N5CT90</accession>
<dbReference type="AlphaFoldDB" id="A0A0N5CT90"/>
<evidence type="ECO:0000313" key="4">
    <source>
        <dbReference type="EMBL" id="VDM99913.1"/>
    </source>
</evidence>
<dbReference type="Proteomes" id="UP000276776">
    <property type="component" value="Unassembled WGS sequence"/>
</dbReference>
<dbReference type="GO" id="GO:0043005">
    <property type="term" value="C:neuron projection"/>
    <property type="evidence" value="ECO:0007669"/>
    <property type="project" value="TreeGrafter"/>
</dbReference>
<keyword evidence="1 2" id="KW-0175">Coiled coil</keyword>
<dbReference type="PANTHER" id="PTHR24099">
    <property type="entry name" value="E3 UBIQUITIN-PROTEIN LIGASE TRIM36-RELATED"/>
    <property type="match status" value="1"/>
</dbReference>
<dbReference type="STRING" id="103827.A0A0N5CT90"/>
<dbReference type="InterPro" id="IPR050617">
    <property type="entry name" value="E3_ligase_FN3/SPRY"/>
</dbReference>
<dbReference type="InterPro" id="IPR017903">
    <property type="entry name" value="COS_domain"/>
</dbReference>
<protein>
    <submittedName>
        <fullName evidence="6">COS domain-containing protein</fullName>
    </submittedName>
</protein>
<reference evidence="4 5" key="2">
    <citation type="submission" date="2018-11" db="EMBL/GenBank/DDBJ databases">
        <authorList>
            <consortium name="Pathogen Informatics"/>
        </authorList>
    </citation>
    <scope>NUCLEOTIDE SEQUENCE [LARGE SCALE GENOMIC DNA]</scope>
</reference>
<dbReference type="SMART" id="SM00502">
    <property type="entry name" value="BBC"/>
    <property type="match status" value="1"/>
</dbReference>
<organism evidence="6">
    <name type="scientific">Thelazia callipaeda</name>
    <name type="common">Oriental eyeworm</name>
    <name type="synonym">Parasitic nematode</name>
    <dbReference type="NCBI Taxonomy" id="103827"/>
    <lineage>
        <taxon>Eukaryota</taxon>
        <taxon>Metazoa</taxon>
        <taxon>Ecdysozoa</taxon>
        <taxon>Nematoda</taxon>
        <taxon>Chromadorea</taxon>
        <taxon>Rhabditida</taxon>
        <taxon>Spirurina</taxon>
        <taxon>Spiruromorpha</taxon>
        <taxon>Thelazioidea</taxon>
        <taxon>Thelaziidae</taxon>
        <taxon>Thelazia</taxon>
    </lineage>
</organism>
<dbReference type="PROSITE" id="PS51262">
    <property type="entry name" value="COS"/>
    <property type="match status" value="1"/>
</dbReference>
<evidence type="ECO:0000256" key="2">
    <source>
        <dbReference type="SAM" id="Coils"/>
    </source>
</evidence>
<dbReference type="Gene3D" id="1.20.5.170">
    <property type="match status" value="1"/>
</dbReference>
<dbReference type="PANTHER" id="PTHR24099:SF15">
    <property type="entry name" value="E3 UBIQUITIN-PROTEIN LIGASE TRIM9"/>
    <property type="match status" value="1"/>
</dbReference>
<dbReference type="GO" id="GO:0007411">
    <property type="term" value="P:axon guidance"/>
    <property type="evidence" value="ECO:0007669"/>
    <property type="project" value="TreeGrafter"/>
</dbReference>
<keyword evidence="5" id="KW-1185">Reference proteome</keyword>